<dbReference type="Pfam" id="PF16317">
    <property type="entry name" value="Glyco_hydro_99"/>
    <property type="match status" value="1"/>
</dbReference>
<accession>A0ABN3Y0V2</accession>
<feature type="compositionally biased region" description="Low complexity" evidence="10">
    <location>
        <begin position="436"/>
        <end position="451"/>
    </location>
</feature>
<dbReference type="Gene3D" id="3.20.20.80">
    <property type="entry name" value="Glycosidases"/>
    <property type="match status" value="1"/>
</dbReference>
<evidence type="ECO:0000256" key="11">
    <source>
        <dbReference type="SAM" id="SignalP"/>
    </source>
</evidence>
<evidence type="ECO:0000259" key="12">
    <source>
        <dbReference type="PROSITE" id="PS50022"/>
    </source>
</evidence>
<dbReference type="SUPFAM" id="SSF49265">
    <property type="entry name" value="Fibronectin type III"/>
    <property type="match status" value="1"/>
</dbReference>
<evidence type="ECO:0000256" key="5">
    <source>
        <dbReference type="ARBA" id="ARBA00022989"/>
    </source>
</evidence>
<keyword evidence="7" id="KW-0472">Membrane</keyword>
<evidence type="ECO:0000256" key="10">
    <source>
        <dbReference type="SAM" id="MobiDB-lite"/>
    </source>
</evidence>
<evidence type="ECO:0000256" key="2">
    <source>
        <dbReference type="ARBA" id="ARBA00022692"/>
    </source>
</evidence>
<dbReference type="Gene3D" id="2.60.120.260">
    <property type="entry name" value="Galactose-binding domain-like"/>
    <property type="match status" value="1"/>
</dbReference>
<feature type="signal peptide" evidence="11">
    <location>
        <begin position="1"/>
        <end position="18"/>
    </location>
</feature>
<keyword evidence="2" id="KW-0812">Transmembrane</keyword>
<dbReference type="Pfam" id="PF00754">
    <property type="entry name" value="F5_F8_type_C"/>
    <property type="match status" value="1"/>
</dbReference>
<keyword evidence="11" id="KW-0732">Signal</keyword>
<dbReference type="Proteomes" id="UP001499930">
    <property type="component" value="Unassembled WGS sequence"/>
</dbReference>
<organism evidence="14 15">
    <name type="scientific">Streptosporangium longisporum</name>
    <dbReference type="NCBI Taxonomy" id="46187"/>
    <lineage>
        <taxon>Bacteria</taxon>
        <taxon>Bacillati</taxon>
        <taxon>Actinomycetota</taxon>
        <taxon>Actinomycetes</taxon>
        <taxon>Streptosporangiales</taxon>
        <taxon>Streptosporangiaceae</taxon>
        <taxon>Streptosporangium</taxon>
    </lineage>
</organism>
<dbReference type="EMBL" id="BAAAWD010000010">
    <property type="protein sequence ID" value="GAA3012176.1"/>
    <property type="molecule type" value="Genomic_DNA"/>
</dbReference>
<keyword evidence="3" id="KW-0378">Hydrolase</keyword>
<dbReference type="InterPro" id="IPR000421">
    <property type="entry name" value="FA58C"/>
</dbReference>
<evidence type="ECO:0000313" key="14">
    <source>
        <dbReference type="EMBL" id="GAA3012176.1"/>
    </source>
</evidence>
<evidence type="ECO:0000259" key="13">
    <source>
        <dbReference type="PROSITE" id="PS50853"/>
    </source>
</evidence>
<dbReference type="Pfam" id="PF00041">
    <property type="entry name" value="fn3"/>
    <property type="match status" value="1"/>
</dbReference>
<gene>
    <name evidence="14" type="ORF">GCM10017559_38860</name>
</gene>
<feature type="domain" description="F5/8 type C" evidence="12">
    <location>
        <begin position="453"/>
        <end position="595"/>
    </location>
</feature>
<keyword evidence="8" id="KW-0326">Glycosidase</keyword>
<dbReference type="SMART" id="SM00060">
    <property type="entry name" value="FN3"/>
    <property type="match status" value="1"/>
</dbReference>
<evidence type="ECO:0000256" key="7">
    <source>
        <dbReference type="ARBA" id="ARBA00023136"/>
    </source>
</evidence>
<dbReference type="Gene3D" id="2.60.40.10">
    <property type="entry name" value="Immunoglobulins"/>
    <property type="match status" value="1"/>
</dbReference>
<keyword evidence="5" id="KW-1133">Transmembrane helix</keyword>
<dbReference type="SUPFAM" id="SSF49785">
    <property type="entry name" value="Galactose-binding domain-like"/>
    <property type="match status" value="1"/>
</dbReference>
<comment type="caution">
    <text evidence="14">The sequence shown here is derived from an EMBL/GenBank/DDBJ whole genome shotgun (WGS) entry which is preliminary data.</text>
</comment>
<evidence type="ECO:0000256" key="9">
    <source>
        <dbReference type="ARBA" id="ARBA00023326"/>
    </source>
</evidence>
<proteinExistence type="predicted"/>
<evidence type="ECO:0008006" key="16">
    <source>
        <dbReference type="Google" id="ProtNLM"/>
    </source>
</evidence>
<dbReference type="PROSITE" id="PS50022">
    <property type="entry name" value="FA58C_3"/>
    <property type="match status" value="1"/>
</dbReference>
<keyword evidence="4" id="KW-0735">Signal-anchor</keyword>
<feature type="region of interest" description="Disordered" evidence="10">
    <location>
        <begin position="435"/>
        <end position="459"/>
    </location>
</feature>
<dbReference type="InterPro" id="IPR036116">
    <property type="entry name" value="FN3_sf"/>
</dbReference>
<evidence type="ECO:0000256" key="4">
    <source>
        <dbReference type="ARBA" id="ARBA00022968"/>
    </source>
</evidence>
<dbReference type="InterPro" id="IPR026071">
    <property type="entry name" value="Glyco_Hydrolase_99"/>
</dbReference>
<dbReference type="PANTHER" id="PTHR13572:SF4">
    <property type="entry name" value="RE57134P"/>
    <property type="match status" value="1"/>
</dbReference>
<evidence type="ECO:0000313" key="15">
    <source>
        <dbReference type="Proteomes" id="UP001499930"/>
    </source>
</evidence>
<evidence type="ECO:0000256" key="6">
    <source>
        <dbReference type="ARBA" id="ARBA00023034"/>
    </source>
</evidence>
<dbReference type="CDD" id="cd11574">
    <property type="entry name" value="GH99"/>
    <property type="match status" value="1"/>
</dbReference>
<feature type="chain" id="PRO_5047395845" description="Alpha-mannosidase" evidence="11">
    <location>
        <begin position="19"/>
        <end position="595"/>
    </location>
</feature>
<sequence>MTVLAILLAALCWTGAQAPPQARGAAVPEQSSNVHLFYYPWYGNPQVSGGWRHWEQGGHTPPDDIGADLYPTLGAYDSADHAGAVTRHMQWIKQAGVGVIVYSWWGVGGPEDRIAQGVLDAAARHGIKVAWHLEPYGGRTAASTVADIRYINDRYGSHPAFYRSAEHGGRAAFYVFESLRITDWSALDQVTADNIVLAQTTDTSKIAHFSGMYTYDGIAGTTAPGWADASAYARRNNLIWAPSVAPGYIDDRAVPGNTTPTLGRANGATYDLEWSNALDPAKGGLPTWVSVTSFNEWHEGSSIEPADSTPPAGFGYQTYEGAYGRTGAAAETAYLDRTKYWATEFETRRAGGQGDTRPPTAPGAARAVPASSTSVTVGWTASTDDVGVTGYDVHREAGAVDPLVGSTTGTSFTVTGLTPSTAYSFYVVARDAARNTSPPSGTVTATTGPPAGCSPNTGDMARGRPVVASGVTQNYVAANAVDGDASTYWESVNHAFPQSITVDLCAQAQAGRVVLRVPPAAAWSRRTQTLSVLGSADGTSFTTLAGSRGHVFDPATGNTVTVTFPAAAVRYVRLTVTGNTGWPAAQLSAFEVHRP</sequence>
<dbReference type="InterPro" id="IPR008979">
    <property type="entry name" value="Galactose-bd-like_sf"/>
</dbReference>
<keyword evidence="15" id="KW-1185">Reference proteome</keyword>
<dbReference type="InterPro" id="IPR003961">
    <property type="entry name" value="FN3_dom"/>
</dbReference>
<keyword evidence="6" id="KW-0333">Golgi apparatus</keyword>
<comment type="subcellular location">
    <subcellularLocation>
        <location evidence="1">Golgi apparatus membrane</location>
        <topology evidence="1">Single-pass type II membrane protein</topology>
    </subcellularLocation>
</comment>
<dbReference type="CDD" id="cd00063">
    <property type="entry name" value="FN3"/>
    <property type="match status" value="1"/>
</dbReference>
<keyword evidence="9" id="KW-0624">Polysaccharide degradation</keyword>
<evidence type="ECO:0000256" key="3">
    <source>
        <dbReference type="ARBA" id="ARBA00022801"/>
    </source>
</evidence>
<feature type="compositionally biased region" description="Low complexity" evidence="10">
    <location>
        <begin position="356"/>
        <end position="369"/>
    </location>
</feature>
<feature type="domain" description="Fibronectin type-III" evidence="13">
    <location>
        <begin position="361"/>
        <end position="450"/>
    </location>
</feature>
<name>A0ABN3Y0V2_9ACTN</name>
<dbReference type="InterPro" id="IPR013783">
    <property type="entry name" value="Ig-like_fold"/>
</dbReference>
<dbReference type="PROSITE" id="PS50853">
    <property type="entry name" value="FN3"/>
    <property type="match status" value="1"/>
</dbReference>
<feature type="region of interest" description="Disordered" evidence="10">
    <location>
        <begin position="348"/>
        <end position="369"/>
    </location>
</feature>
<dbReference type="PANTHER" id="PTHR13572">
    <property type="entry name" value="ENDO-ALPHA-1,2-MANNOSIDASE"/>
    <property type="match status" value="1"/>
</dbReference>
<protein>
    <recommendedName>
        <fullName evidence="16">Alpha-mannosidase</fullName>
    </recommendedName>
</protein>
<evidence type="ECO:0000256" key="1">
    <source>
        <dbReference type="ARBA" id="ARBA00004323"/>
    </source>
</evidence>
<evidence type="ECO:0000256" key="8">
    <source>
        <dbReference type="ARBA" id="ARBA00023295"/>
    </source>
</evidence>
<reference evidence="14 15" key="1">
    <citation type="journal article" date="2019" name="Int. J. Syst. Evol. Microbiol.">
        <title>The Global Catalogue of Microorganisms (GCM) 10K type strain sequencing project: providing services to taxonomists for standard genome sequencing and annotation.</title>
        <authorList>
            <consortium name="The Broad Institute Genomics Platform"/>
            <consortium name="The Broad Institute Genome Sequencing Center for Infectious Disease"/>
            <person name="Wu L."/>
            <person name="Ma J."/>
        </authorList>
    </citation>
    <scope>NUCLEOTIDE SEQUENCE [LARGE SCALE GENOMIC DNA]</scope>
    <source>
        <strain evidence="14 15">JCM 3106</strain>
    </source>
</reference>
<keyword evidence="9" id="KW-0119">Carbohydrate metabolism</keyword>